<reference evidence="4 5" key="1">
    <citation type="submission" date="2018-08" db="EMBL/GenBank/DDBJ databases">
        <title>A genome reference for cultivated species of the human gut microbiota.</title>
        <authorList>
            <person name="Zou Y."/>
            <person name="Xue W."/>
            <person name="Luo G."/>
        </authorList>
    </citation>
    <scope>NUCLEOTIDE SEQUENCE [LARGE SCALE GENOMIC DNA]</scope>
    <source>
        <strain evidence="4 5">AM28-39</strain>
    </source>
</reference>
<evidence type="ECO:0000313" key="5">
    <source>
        <dbReference type="Proteomes" id="UP000261231"/>
    </source>
</evidence>
<dbReference type="OrthoDB" id="9759099at2"/>
<proteinExistence type="predicted"/>
<dbReference type="InterPro" id="IPR036856">
    <property type="entry name" value="Ald_Oxase/Xan_DH_a/b_sf"/>
</dbReference>
<dbReference type="RefSeq" id="WP_117538784.1">
    <property type="nucleotide sequence ID" value="NZ_JAQCWV010000012.1"/>
</dbReference>
<dbReference type="Gene3D" id="3.30.365.10">
    <property type="entry name" value="Aldehyde oxidase/xanthine dehydrogenase, molybdopterin binding domain"/>
    <property type="match status" value="4"/>
</dbReference>
<dbReference type="InterPro" id="IPR008274">
    <property type="entry name" value="AldOxase/xan_DH_MoCoBD1"/>
</dbReference>
<dbReference type="Pfam" id="PF02738">
    <property type="entry name" value="MoCoBD_1"/>
    <property type="match status" value="1"/>
</dbReference>
<dbReference type="EMBL" id="QVFD01000001">
    <property type="protein sequence ID" value="RGC51321.1"/>
    <property type="molecule type" value="Genomic_DNA"/>
</dbReference>
<comment type="caution">
    <text evidence="4">The sequence shown here is derived from an EMBL/GenBank/DDBJ whole genome shotgun (WGS) entry which is preliminary data.</text>
</comment>
<keyword evidence="2" id="KW-0560">Oxidoreductase</keyword>
<dbReference type="AlphaFoldDB" id="A0A3E2XSV3"/>
<dbReference type="SUPFAM" id="SSF54665">
    <property type="entry name" value="CO dehydrogenase molybdoprotein N-domain-like"/>
    <property type="match status" value="1"/>
</dbReference>
<dbReference type="SUPFAM" id="SSF56003">
    <property type="entry name" value="Molybdenum cofactor-binding domain"/>
    <property type="match status" value="1"/>
</dbReference>
<dbReference type="InterPro" id="IPR016208">
    <property type="entry name" value="Ald_Oxase/xanthine_DH-like"/>
</dbReference>
<dbReference type="PANTHER" id="PTHR11908">
    <property type="entry name" value="XANTHINE DEHYDROGENASE"/>
    <property type="match status" value="1"/>
</dbReference>
<evidence type="ECO:0000313" key="4">
    <source>
        <dbReference type="EMBL" id="RGC51321.1"/>
    </source>
</evidence>
<protein>
    <submittedName>
        <fullName evidence="4">Carbon monoxide dehydrogenase</fullName>
    </submittedName>
</protein>
<evidence type="ECO:0000256" key="1">
    <source>
        <dbReference type="ARBA" id="ARBA00022505"/>
    </source>
</evidence>
<accession>A0A3E2XSV3</accession>
<dbReference type="SMART" id="SM01008">
    <property type="entry name" value="Ald_Xan_dh_C"/>
    <property type="match status" value="1"/>
</dbReference>
<dbReference type="Pfam" id="PF20256">
    <property type="entry name" value="MoCoBD_2"/>
    <property type="match status" value="1"/>
</dbReference>
<dbReference type="InterPro" id="IPR000674">
    <property type="entry name" value="Ald_Oxase/Xan_DH_a/b"/>
</dbReference>
<dbReference type="InterPro" id="IPR037165">
    <property type="entry name" value="AldOxase/xan_DH_Mopterin-bd_sf"/>
</dbReference>
<feature type="domain" description="Aldehyde oxidase/xanthine dehydrogenase a/b hammerhead" evidence="3">
    <location>
        <begin position="18"/>
        <end position="134"/>
    </location>
</feature>
<organism evidence="4 5">
    <name type="scientific">Coprococcus catus</name>
    <dbReference type="NCBI Taxonomy" id="116085"/>
    <lineage>
        <taxon>Bacteria</taxon>
        <taxon>Bacillati</taxon>
        <taxon>Bacillota</taxon>
        <taxon>Clostridia</taxon>
        <taxon>Lachnospirales</taxon>
        <taxon>Lachnospiraceae</taxon>
        <taxon>Coprococcus</taxon>
    </lineage>
</organism>
<keyword evidence="5" id="KW-1185">Reference proteome</keyword>
<dbReference type="PANTHER" id="PTHR11908:SF132">
    <property type="entry name" value="ALDEHYDE OXIDASE 1-RELATED"/>
    <property type="match status" value="1"/>
</dbReference>
<dbReference type="GO" id="GO:0016491">
    <property type="term" value="F:oxidoreductase activity"/>
    <property type="evidence" value="ECO:0007669"/>
    <property type="project" value="UniProtKB-KW"/>
</dbReference>
<dbReference type="GO" id="GO:0005506">
    <property type="term" value="F:iron ion binding"/>
    <property type="evidence" value="ECO:0007669"/>
    <property type="project" value="InterPro"/>
</dbReference>
<evidence type="ECO:0000256" key="2">
    <source>
        <dbReference type="ARBA" id="ARBA00023002"/>
    </source>
</evidence>
<dbReference type="Pfam" id="PF01315">
    <property type="entry name" value="Ald_Xan_dh_C"/>
    <property type="match status" value="1"/>
</dbReference>
<evidence type="ECO:0000259" key="3">
    <source>
        <dbReference type="SMART" id="SM01008"/>
    </source>
</evidence>
<dbReference type="Gene3D" id="3.90.1170.50">
    <property type="entry name" value="Aldehyde oxidase/xanthine dehydrogenase, a/b hammerhead"/>
    <property type="match status" value="1"/>
</dbReference>
<dbReference type="Proteomes" id="UP000261231">
    <property type="component" value="Unassembled WGS sequence"/>
</dbReference>
<gene>
    <name evidence="4" type="ORF">DW747_02170</name>
</gene>
<name>A0A3E2XSV3_9FIRM</name>
<keyword evidence="1" id="KW-0500">Molybdenum</keyword>
<dbReference type="InterPro" id="IPR046867">
    <property type="entry name" value="AldOxase/xan_DH_MoCoBD2"/>
</dbReference>
<sequence length="767" mass="82542">MKYVGKNIPRNDGFDKATGLGQFTMDVSMPHMLYARVLRSPYAHAKVVKIDTSAAEALPGVVTVCTFENTTNKPFNTSATMVTTPRPAEPVRDQTIFTDEPKYIGDEVAAVAAETEAIAAEAIKRIKVEYEVLPAVYDPVEALKPDSPEVQPLYGNKEHHNVCGEIVRVTFCEHEPYSDEALERGFAQADVIVDADIKLPRVKQCQMEVHAAVASYKANGTLEIISTTQTPTPTKMIVAYAFDLPESKVRVRNPPYLGGGFGVRIGISGKAELLAAALSMKALRPVKIVYSREEDFIASDTRHGGYMHARLGAKKDGTFVALDTTAKLNTGAYCTFGVELLAVCGVCGTAGTYHIPYLRYMGYPVYTNQQTAGAFRGFGTPQGTAVVEACVDKLAKVLDMDPIRLRKMNTMKPDDKNFFPFSVGSVGTNECLDKAAAEIGWYEKRGKVQTGNKRRGVGIACNTHVSNAAPFCVDYNAVNMIIEQDGSLRINTAIPEIGPGSTTALIQVACDLLGVPFETTTIIFGDSAAAPFDIGSHATRTLYSVSQVMEDAAAELKADILSYAAGKDFLDTDASALTLENGIISGNGKEMTLKALAYEAHLKGKQFLVSKCKVPDNSLPFAAQAAEVEVDMELGLVKVLKIAAAHDVGKVINPRLCEGQVEGGVLQGVGWAVREEMTYEEGKGFYNTGFHKYMLPTADDHPEIISILVESNDPKGTFGMKGIGEVGCIPTLPAIFSAVEDATGVRFEEAPLTPDRVLAGLKAAGKI</sequence>